<sequence length="60" mass="5776">MATATLSTRSHSVARAGGAASAAVLSVLGTIVAIGIAAIGLLVVPVALLVTFGASLLARF</sequence>
<dbReference type="EMBL" id="LSTV01000001">
    <property type="protein sequence ID" value="OAH50948.1"/>
    <property type="molecule type" value="Genomic_DNA"/>
</dbReference>
<feature type="transmembrane region" description="Helical" evidence="1">
    <location>
        <begin position="31"/>
        <end position="58"/>
    </location>
</feature>
<protein>
    <submittedName>
        <fullName evidence="2">Uncharacterized protein</fullName>
    </submittedName>
</protein>
<keyword evidence="1" id="KW-0472">Membrane</keyword>
<evidence type="ECO:0000256" key="1">
    <source>
        <dbReference type="SAM" id="Phobius"/>
    </source>
</evidence>
<keyword evidence="1" id="KW-0812">Transmembrane</keyword>
<organism evidence="2 3">
    <name type="scientific">Microbacterium oleivorans</name>
    <dbReference type="NCBI Taxonomy" id="273677"/>
    <lineage>
        <taxon>Bacteria</taxon>
        <taxon>Bacillati</taxon>
        <taxon>Actinomycetota</taxon>
        <taxon>Actinomycetes</taxon>
        <taxon>Micrococcales</taxon>
        <taxon>Microbacteriaceae</taxon>
        <taxon>Microbacterium</taxon>
    </lineage>
</organism>
<proteinExistence type="predicted"/>
<keyword evidence="1" id="KW-1133">Transmembrane helix</keyword>
<dbReference type="Proteomes" id="UP000076998">
    <property type="component" value="Unassembled WGS sequence"/>
</dbReference>
<evidence type="ECO:0000313" key="3">
    <source>
        <dbReference type="Proteomes" id="UP000076998"/>
    </source>
</evidence>
<reference evidence="2 3" key="1">
    <citation type="submission" date="2016-02" db="EMBL/GenBank/DDBJ databases">
        <authorList>
            <person name="Wen L."/>
            <person name="He K."/>
            <person name="Yang H."/>
        </authorList>
    </citation>
    <scope>NUCLEOTIDE SEQUENCE [LARGE SCALE GENOMIC DNA]</scope>
    <source>
        <strain evidence="2 3">CD11_3</strain>
    </source>
</reference>
<dbReference type="RefSeq" id="WP_064001461.1">
    <property type="nucleotide sequence ID" value="NZ_JBEYBI010000002.1"/>
</dbReference>
<gene>
    <name evidence="2" type="ORF">AYL44_01300</name>
</gene>
<name>A0A177KC19_9MICO</name>
<accession>A0A177KC19</accession>
<evidence type="ECO:0000313" key="2">
    <source>
        <dbReference type="EMBL" id="OAH50948.1"/>
    </source>
</evidence>
<dbReference type="AlphaFoldDB" id="A0A177KC19"/>
<comment type="caution">
    <text evidence="2">The sequence shown here is derived from an EMBL/GenBank/DDBJ whole genome shotgun (WGS) entry which is preliminary data.</text>
</comment>